<evidence type="ECO:0000256" key="1">
    <source>
        <dbReference type="ARBA" id="ARBA00007197"/>
    </source>
</evidence>
<dbReference type="InterPro" id="IPR008932">
    <property type="entry name" value="Ribosomal_bL12_oligo"/>
</dbReference>
<keyword evidence="3" id="KW-0687">Ribonucleoprotein</keyword>
<dbReference type="VEuPathDB" id="FungiDB:TRICI_005157"/>
<accession>A0A642UVI4</accession>
<feature type="compositionally biased region" description="Low complexity" evidence="4">
    <location>
        <begin position="53"/>
        <end position="64"/>
    </location>
</feature>
<evidence type="ECO:0000259" key="5">
    <source>
        <dbReference type="Pfam" id="PF00542"/>
    </source>
</evidence>
<dbReference type="InterPro" id="IPR036235">
    <property type="entry name" value="Ribosomal_bL12_oligo_N_sf"/>
</dbReference>
<dbReference type="Proteomes" id="UP000761534">
    <property type="component" value="Unassembled WGS sequence"/>
</dbReference>
<organism evidence="7 8">
    <name type="scientific">Trichomonascus ciferrii</name>
    <dbReference type="NCBI Taxonomy" id="44093"/>
    <lineage>
        <taxon>Eukaryota</taxon>
        <taxon>Fungi</taxon>
        <taxon>Dikarya</taxon>
        <taxon>Ascomycota</taxon>
        <taxon>Saccharomycotina</taxon>
        <taxon>Dipodascomycetes</taxon>
        <taxon>Dipodascales</taxon>
        <taxon>Trichomonascaceae</taxon>
        <taxon>Trichomonascus</taxon>
        <taxon>Trichomonascus ciferrii complex</taxon>
    </lineage>
</organism>
<dbReference type="InterPro" id="IPR000206">
    <property type="entry name" value="Ribosomal_bL12"/>
</dbReference>
<feature type="region of interest" description="Disordered" evidence="4">
    <location>
        <begin position="53"/>
        <end position="74"/>
    </location>
</feature>
<dbReference type="Pfam" id="PF16320">
    <property type="entry name" value="Ribosomal_L12_N"/>
    <property type="match status" value="1"/>
</dbReference>
<dbReference type="GO" id="GO:0005762">
    <property type="term" value="C:mitochondrial large ribosomal subunit"/>
    <property type="evidence" value="ECO:0007669"/>
    <property type="project" value="TreeGrafter"/>
</dbReference>
<protein>
    <recommendedName>
        <fullName evidence="9">Ribosomal protein L7/L12 C-terminal domain-containing protein</fullName>
    </recommendedName>
</protein>
<dbReference type="GO" id="GO:0006412">
    <property type="term" value="P:translation"/>
    <property type="evidence" value="ECO:0007669"/>
    <property type="project" value="InterPro"/>
</dbReference>
<dbReference type="HAMAP" id="MF_00368">
    <property type="entry name" value="Ribosomal_bL12"/>
    <property type="match status" value="1"/>
</dbReference>
<keyword evidence="8" id="KW-1185">Reference proteome</keyword>
<keyword evidence="2" id="KW-0689">Ribosomal protein</keyword>
<dbReference type="PANTHER" id="PTHR45987">
    <property type="entry name" value="39S RIBOSOMAL PROTEIN L12"/>
    <property type="match status" value="1"/>
</dbReference>
<dbReference type="FunFam" id="3.30.1390.10:FF:000001">
    <property type="entry name" value="50S ribosomal protein L7/L12"/>
    <property type="match status" value="1"/>
</dbReference>
<dbReference type="EMBL" id="SWFS01000396">
    <property type="protein sequence ID" value="KAA8906492.1"/>
    <property type="molecule type" value="Genomic_DNA"/>
</dbReference>
<evidence type="ECO:0000256" key="2">
    <source>
        <dbReference type="ARBA" id="ARBA00022980"/>
    </source>
</evidence>
<dbReference type="AlphaFoldDB" id="A0A642UVI4"/>
<evidence type="ECO:0000256" key="4">
    <source>
        <dbReference type="SAM" id="MobiDB-lite"/>
    </source>
</evidence>
<dbReference type="GO" id="GO:0003735">
    <property type="term" value="F:structural constituent of ribosome"/>
    <property type="evidence" value="ECO:0007669"/>
    <property type="project" value="InterPro"/>
</dbReference>
<dbReference type="InterPro" id="IPR013823">
    <property type="entry name" value="Ribosomal_bL12_C"/>
</dbReference>
<dbReference type="OrthoDB" id="250175at2759"/>
<dbReference type="CDD" id="cd00387">
    <property type="entry name" value="Ribosomal_L7_L12"/>
    <property type="match status" value="1"/>
</dbReference>
<comment type="caution">
    <text evidence="7">The sequence shown here is derived from an EMBL/GenBank/DDBJ whole genome shotgun (WGS) entry which is preliminary data.</text>
</comment>
<name>A0A642UVI4_9ASCO</name>
<dbReference type="Gene3D" id="1.20.5.710">
    <property type="entry name" value="Single helix bin"/>
    <property type="match status" value="1"/>
</dbReference>
<gene>
    <name evidence="7" type="ORF">TRICI_005157</name>
</gene>
<dbReference type="Pfam" id="PF00542">
    <property type="entry name" value="Ribosomal_L12"/>
    <property type="match status" value="1"/>
</dbReference>
<dbReference type="SUPFAM" id="SSF54736">
    <property type="entry name" value="ClpS-like"/>
    <property type="match status" value="1"/>
</dbReference>
<feature type="domain" description="Large ribosomal subunit protein bL12 oligomerization" evidence="6">
    <location>
        <begin position="15"/>
        <end position="63"/>
    </location>
</feature>
<proteinExistence type="inferred from homology"/>
<sequence>MNSTSAPAEEPVDPKISSIVDEIAKLNLLETSKLVKELKTRLDIPDISIPAAGAAAPAAPAAAPAEEEAPEPVQEKTIFTIKLESIDAKSKPKIIKEVKNLLGLSLVDSKKLVESAPKTLKENVTKEDAEKIKKTIEDVGGKVALE</sequence>
<reference evidence="7" key="1">
    <citation type="journal article" date="2019" name="G3 (Bethesda)">
        <title>Genome Assemblies of Two Rare Opportunistic Yeast Pathogens: Diutina rugosa (syn. Candida rugosa) and Trichomonascus ciferrii (syn. Candida ciferrii).</title>
        <authorList>
            <person name="Mixao V."/>
            <person name="Saus E."/>
            <person name="Hansen A.P."/>
            <person name="Lass-Florl C."/>
            <person name="Gabaldon T."/>
        </authorList>
    </citation>
    <scope>NUCLEOTIDE SEQUENCE</scope>
    <source>
        <strain evidence="7">CBS 4856</strain>
    </source>
</reference>
<evidence type="ECO:0000313" key="8">
    <source>
        <dbReference type="Proteomes" id="UP000761534"/>
    </source>
</evidence>
<dbReference type="InterPro" id="IPR014719">
    <property type="entry name" value="Ribosomal_bL12_C/ClpS-like"/>
</dbReference>
<dbReference type="PANTHER" id="PTHR45987:SF4">
    <property type="entry name" value="LARGE RIBOSOMAL SUBUNIT PROTEIN BL12M"/>
    <property type="match status" value="1"/>
</dbReference>
<feature type="domain" description="Large ribosomal subunit protein bL12 C-terminal" evidence="5">
    <location>
        <begin position="79"/>
        <end position="145"/>
    </location>
</feature>
<comment type="similarity">
    <text evidence="1">Belongs to the bacterial ribosomal protein bL12 family.</text>
</comment>
<evidence type="ECO:0008006" key="9">
    <source>
        <dbReference type="Google" id="ProtNLM"/>
    </source>
</evidence>
<dbReference type="Gene3D" id="3.30.1390.10">
    <property type="match status" value="1"/>
</dbReference>
<evidence type="ECO:0000259" key="6">
    <source>
        <dbReference type="Pfam" id="PF16320"/>
    </source>
</evidence>
<evidence type="ECO:0000256" key="3">
    <source>
        <dbReference type="ARBA" id="ARBA00023274"/>
    </source>
</evidence>
<dbReference type="NCBIfam" id="TIGR00855">
    <property type="entry name" value="L12"/>
    <property type="match status" value="1"/>
</dbReference>
<evidence type="ECO:0000313" key="7">
    <source>
        <dbReference type="EMBL" id="KAA8906492.1"/>
    </source>
</evidence>
<dbReference type="SUPFAM" id="SSF48300">
    <property type="entry name" value="Ribosomal protein L7/12, oligomerisation (N-terminal) domain"/>
    <property type="match status" value="1"/>
</dbReference>
<dbReference type="GO" id="GO:0003729">
    <property type="term" value="F:mRNA binding"/>
    <property type="evidence" value="ECO:0007669"/>
    <property type="project" value="TreeGrafter"/>
</dbReference>